<dbReference type="RefSeq" id="WP_381487256.1">
    <property type="nucleotide sequence ID" value="NZ_JBHTIK010000002.1"/>
</dbReference>
<dbReference type="PANTHER" id="PTHR12117:SF0">
    <property type="entry name" value="PROLYL 3-HYDROXYLASE OGFOD1"/>
    <property type="match status" value="1"/>
</dbReference>
<proteinExistence type="predicted"/>
<dbReference type="SMART" id="SM00702">
    <property type="entry name" value="P4Hc"/>
    <property type="match status" value="1"/>
</dbReference>
<dbReference type="Proteomes" id="UP001597124">
    <property type="component" value="Unassembled WGS sequence"/>
</dbReference>
<protein>
    <submittedName>
        <fullName evidence="5">2OG-Fe(II) oxygenase</fullName>
    </submittedName>
</protein>
<evidence type="ECO:0000256" key="2">
    <source>
        <dbReference type="ARBA" id="ARBA00022964"/>
    </source>
</evidence>
<name>A0ABW3C240_SPHXN</name>
<comment type="cofactor">
    <cofactor evidence="1">
        <name>L-ascorbate</name>
        <dbReference type="ChEBI" id="CHEBI:38290"/>
    </cofactor>
</comment>
<gene>
    <name evidence="5" type="ORF">ACFQ00_05335</name>
</gene>
<evidence type="ECO:0000313" key="6">
    <source>
        <dbReference type="Proteomes" id="UP001597124"/>
    </source>
</evidence>
<sequence length="245" mass="26982">MSPPATHFALNPDLDTVALAETFARDGQVSIDGFLTSESAKVLAAYLNSRDDWTEVLNAGEKVYEIPQQRLPELDAAAQAQLDRSVNDAARHGFQYRYRAIRTDDDPAARTRSGTPLDMFANFLCSETVISFFRTITGTTRIDFADAQATAYGPGHFLTRHDDDVAGKNRYAAYVFGLSDGWRPEWGGLLMFHDENGGVSRVLTPAFNSLRVFAVPVAHSVSYVAPFAGKQRVSVTGWLRAQTAR</sequence>
<evidence type="ECO:0000313" key="5">
    <source>
        <dbReference type="EMBL" id="MFD0847741.1"/>
    </source>
</evidence>
<evidence type="ECO:0000256" key="3">
    <source>
        <dbReference type="ARBA" id="ARBA00023002"/>
    </source>
</evidence>
<evidence type="ECO:0000256" key="1">
    <source>
        <dbReference type="ARBA" id="ARBA00001961"/>
    </source>
</evidence>
<accession>A0ABW3C240</accession>
<keyword evidence="3" id="KW-0560">Oxidoreductase</keyword>
<feature type="domain" description="Prolyl 4-hydroxylase alpha subunit" evidence="4">
    <location>
        <begin position="69"/>
        <end position="240"/>
    </location>
</feature>
<dbReference type="InterPro" id="IPR051842">
    <property type="entry name" value="uS12_prolyl_hydroxylase"/>
</dbReference>
<organism evidence="5 6">
    <name type="scientific">Sphingosinicella xenopeptidilytica</name>
    <dbReference type="NCBI Taxonomy" id="364098"/>
    <lineage>
        <taxon>Bacteria</taxon>
        <taxon>Pseudomonadati</taxon>
        <taxon>Pseudomonadota</taxon>
        <taxon>Alphaproteobacteria</taxon>
        <taxon>Sphingomonadales</taxon>
        <taxon>Sphingosinicellaceae</taxon>
        <taxon>Sphingosinicella</taxon>
    </lineage>
</organism>
<keyword evidence="2" id="KW-0223">Dioxygenase</keyword>
<dbReference type="PANTHER" id="PTHR12117">
    <property type="entry name" value="HISTONE ACETYLTRANSFERASE COMPLEX"/>
    <property type="match status" value="1"/>
</dbReference>
<evidence type="ECO:0000259" key="4">
    <source>
        <dbReference type="SMART" id="SM00702"/>
    </source>
</evidence>
<dbReference type="Pfam" id="PF13661">
    <property type="entry name" value="2OG-FeII_Oxy_4"/>
    <property type="match status" value="1"/>
</dbReference>
<keyword evidence="6" id="KW-1185">Reference proteome</keyword>
<comment type="caution">
    <text evidence="5">The sequence shown here is derived from an EMBL/GenBank/DDBJ whole genome shotgun (WGS) entry which is preliminary data.</text>
</comment>
<reference evidence="6" key="1">
    <citation type="journal article" date="2019" name="Int. J. Syst. Evol. Microbiol.">
        <title>The Global Catalogue of Microorganisms (GCM) 10K type strain sequencing project: providing services to taxonomists for standard genome sequencing and annotation.</title>
        <authorList>
            <consortium name="The Broad Institute Genomics Platform"/>
            <consortium name="The Broad Institute Genome Sequencing Center for Infectious Disease"/>
            <person name="Wu L."/>
            <person name="Ma J."/>
        </authorList>
    </citation>
    <scope>NUCLEOTIDE SEQUENCE [LARGE SCALE GENOMIC DNA]</scope>
    <source>
        <strain evidence="6">CCUG 52537</strain>
    </source>
</reference>
<dbReference type="Gene3D" id="2.60.120.620">
    <property type="entry name" value="q2cbj1_9rhob like domain"/>
    <property type="match status" value="1"/>
</dbReference>
<dbReference type="InterPro" id="IPR039558">
    <property type="entry name" value="TPA1/OFD1_N"/>
</dbReference>
<dbReference type="EMBL" id="JBHTIK010000002">
    <property type="protein sequence ID" value="MFD0847741.1"/>
    <property type="molecule type" value="Genomic_DNA"/>
</dbReference>
<dbReference type="InterPro" id="IPR006620">
    <property type="entry name" value="Pro_4_hyd_alph"/>
</dbReference>